<dbReference type="SUPFAM" id="SSF51126">
    <property type="entry name" value="Pectin lyase-like"/>
    <property type="match status" value="1"/>
</dbReference>
<evidence type="ECO:0000313" key="1">
    <source>
        <dbReference type="EMBL" id="APX25740.1"/>
    </source>
</evidence>
<dbReference type="KEGG" id="tpro:Ga0080559_TMP4944"/>
<dbReference type="InterPro" id="IPR011050">
    <property type="entry name" value="Pectin_lyase_fold/virulence"/>
</dbReference>
<keyword evidence="2" id="KW-1185">Reference proteome</keyword>
<name>A0A1U7DCE7_9RHOB</name>
<proteinExistence type="predicted"/>
<organism evidence="1 2">
    <name type="scientific">Salipiger profundus</name>
    <dbReference type="NCBI Taxonomy" id="1229727"/>
    <lineage>
        <taxon>Bacteria</taxon>
        <taxon>Pseudomonadati</taxon>
        <taxon>Pseudomonadota</taxon>
        <taxon>Alphaproteobacteria</taxon>
        <taxon>Rhodobacterales</taxon>
        <taxon>Roseobacteraceae</taxon>
        <taxon>Salipiger</taxon>
    </lineage>
</organism>
<protein>
    <submittedName>
        <fullName evidence="1">Phage tail fiber protein</fullName>
    </submittedName>
</protein>
<dbReference type="Proteomes" id="UP000186559">
    <property type="component" value="Chromosome"/>
</dbReference>
<dbReference type="STRING" id="1229727.Ga0080559_TMP4944"/>
<dbReference type="RefSeq" id="WP_076625197.1">
    <property type="nucleotide sequence ID" value="NZ_BMEW01000002.1"/>
</dbReference>
<dbReference type="EMBL" id="CP014796">
    <property type="protein sequence ID" value="APX25740.1"/>
    <property type="molecule type" value="Genomic_DNA"/>
</dbReference>
<reference evidence="1 2" key="1">
    <citation type="submission" date="2016-03" db="EMBL/GenBank/DDBJ databases">
        <title>Deep-sea bacteria in the southern Pacific.</title>
        <authorList>
            <person name="Tang K."/>
        </authorList>
    </citation>
    <scope>NUCLEOTIDE SEQUENCE [LARGE SCALE GENOMIC DNA]</scope>
    <source>
        <strain evidence="1 2">JLT2016</strain>
    </source>
</reference>
<accession>A0A1U7DCE7</accession>
<dbReference type="AlphaFoldDB" id="A0A1U7DCE7"/>
<gene>
    <name evidence="1" type="ORF">Ga0080559_TMP4944</name>
</gene>
<evidence type="ECO:0000313" key="2">
    <source>
        <dbReference type="Proteomes" id="UP000186559"/>
    </source>
</evidence>
<sequence length="1072" mass="110130">MADGGVPTTELGEVAGAEAVLANYEGTTGLLSTSALASILAAAGVLAPVTVTDALGTRVTALEGTVIAGGSPTAGGPVAVVATGNVTLSGEQTIDGVTTSASRVLLVGQTDPAENGIWVTASGAWTRATDMDEGAEVQRTYVYVTGGTVGRGRTYFTGSEVTTIGTDDIVFTEFQNGNFLLTELDAKLDDADLLQSVTIAAGGTVEGMANIFAAEPDMRNGATWGDVSQADRYDIGTFRAAEKGSTGSEHAVYTGTSATTTDTWFFGAFIVSTPDGVSMPSATEPAPGTQTEASGTGSFSAISFASTGDGGYIDLSDDARLYWCYGYIPAGSSDQICLGLASVNAGTLMSWFDLRLMAAEPDASTVTALTQALAGAWAEGVRSAPLLTQASIDETVLPTPITIASGGTPDGYDNQLAGEPEMRAEATWQTVEPRYQSRTGATRAARKTATSSEYAIFSADAATTTDTWFFCACIVAVPPGVAMTSATVPNPGTQTDGSGFAFISTSSGDSGYVDLAEGVRLFWAYSYIPSNTTNQICVGVTGLNAGSFIGSFDLRLMDVEPSKSTITALTQAAAGRWANGVKMAEVLGAQVKRQPTVRGALSVTSAIAAVIRPSKLFARLNPPKVHKPSAGTIYVAAPDAAFLPAGSDADGDGSREAPYATLTQALSVVPSTGDYLILCDGSFAEDNAGRFILSGEFDLPVVFRPYVEGSASITNASGTNGVINVRSAAASNIQFDGLTILPSTDGCTTIWVNPSAGTALASNILFFNCRLVQRAYTSAAHLIRFEADYAVKGVGFVGCALVGLSGVGSTPPNIILTPANTAQVHERIGFWDCWTEGEWGAFSYRFTGTKAVTVVGNDFKAVVNHALLLGTDSSTLSPPAISDALVIDNDFLAQGSNPHGLEIGENVSGIAALNRVTSGLQGIVVKGTDDVDIIENTVRLVPTAANGSALYPKAATNTRWVGNAVIIEDTGLLAYGFNEGPDGANLSGDNTLSDTYFEIHGAASQALLWSGASGSTGGATSDGNEYVLDGASLGAVRGVTVTDLAELQAAWASDGLTGDDTANDDTSTVSAW</sequence>